<proteinExistence type="predicted"/>
<dbReference type="GO" id="GO:0048029">
    <property type="term" value="F:monosaccharide binding"/>
    <property type="evidence" value="ECO:0007669"/>
    <property type="project" value="TreeGrafter"/>
</dbReference>
<dbReference type="GO" id="GO:0005829">
    <property type="term" value="C:cytosol"/>
    <property type="evidence" value="ECO:0007669"/>
    <property type="project" value="TreeGrafter"/>
</dbReference>
<dbReference type="GO" id="GO:0051156">
    <property type="term" value="P:glucose 6-phosphate metabolic process"/>
    <property type="evidence" value="ECO:0007669"/>
    <property type="project" value="TreeGrafter"/>
</dbReference>
<dbReference type="GO" id="GO:0004347">
    <property type="term" value="F:glucose-6-phosphate isomerase activity"/>
    <property type="evidence" value="ECO:0007669"/>
    <property type="project" value="InterPro"/>
</dbReference>
<evidence type="ECO:0000313" key="5">
    <source>
        <dbReference type="EMBL" id="GMH22239.1"/>
    </source>
</evidence>
<reference evidence="5" key="1">
    <citation type="submission" date="2023-05" db="EMBL/GenBank/DDBJ databases">
        <title>Nepenthes gracilis genome sequencing.</title>
        <authorList>
            <person name="Fukushima K."/>
        </authorList>
    </citation>
    <scope>NUCLEOTIDE SEQUENCE</scope>
    <source>
        <strain evidence="5">SING2019-196</strain>
    </source>
</reference>
<evidence type="ECO:0000256" key="2">
    <source>
        <dbReference type="ARBA" id="ARBA00023152"/>
    </source>
</evidence>
<dbReference type="GO" id="GO:0006096">
    <property type="term" value="P:glycolytic process"/>
    <property type="evidence" value="ECO:0007669"/>
    <property type="project" value="UniProtKB-KW"/>
</dbReference>
<keyword evidence="2" id="KW-0324">Glycolysis</keyword>
<gene>
    <name evidence="5" type="ORF">Nepgr_024082</name>
</gene>
<name>A0AAD3T3Y7_NEPGR</name>
<dbReference type="GO" id="GO:0006094">
    <property type="term" value="P:gluconeogenesis"/>
    <property type="evidence" value="ECO:0007669"/>
    <property type="project" value="UniProtKB-KW"/>
</dbReference>
<dbReference type="Proteomes" id="UP001279734">
    <property type="component" value="Unassembled WGS sequence"/>
</dbReference>
<dbReference type="PANTHER" id="PTHR11469:SF1">
    <property type="entry name" value="GLUCOSE-6-PHOSPHATE ISOMERASE"/>
    <property type="match status" value="1"/>
</dbReference>
<dbReference type="InterPro" id="IPR046348">
    <property type="entry name" value="SIS_dom_sf"/>
</dbReference>
<dbReference type="GO" id="GO:0097367">
    <property type="term" value="F:carbohydrate derivative binding"/>
    <property type="evidence" value="ECO:0007669"/>
    <property type="project" value="InterPro"/>
</dbReference>
<dbReference type="PROSITE" id="PS51463">
    <property type="entry name" value="P_GLUCOSE_ISOMERASE_3"/>
    <property type="match status" value="1"/>
</dbReference>
<evidence type="ECO:0000256" key="1">
    <source>
        <dbReference type="ARBA" id="ARBA00022432"/>
    </source>
</evidence>
<organism evidence="5 6">
    <name type="scientific">Nepenthes gracilis</name>
    <name type="common">Slender pitcher plant</name>
    <dbReference type="NCBI Taxonomy" id="150966"/>
    <lineage>
        <taxon>Eukaryota</taxon>
        <taxon>Viridiplantae</taxon>
        <taxon>Streptophyta</taxon>
        <taxon>Embryophyta</taxon>
        <taxon>Tracheophyta</taxon>
        <taxon>Spermatophyta</taxon>
        <taxon>Magnoliopsida</taxon>
        <taxon>eudicotyledons</taxon>
        <taxon>Gunneridae</taxon>
        <taxon>Pentapetalae</taxon>
        <taxon>Caryophyllales</taxon>
        <taxon>Nepenthaceae</taxon>
        <taxon>Nepenthes</taxon>
    </lineage>
</organism>
<dbReference type="PANTHER" id="PTHR11469">
    <property type="entry name" value="GLUCOSE-6-PHOSPHATE ISOMERASE"/>
    <property type="match status" value="1"/>
</dbReference>
<dbReference type="Gene3D" id="3.40.50.10490">
    <property type="entry name" value="Glucose-6-phosphate isomerase like protein, domain 1"/>
    <property type="match status" value="2"/>
</dbReference>
<dbReference type="Pfam" id="PF00342">
    <property type="entry name" value="PGI"/>
    <property type="match status" value="1"/>
</dbReference>
<dbReference type="AlphaFoldDB" id="A0AAD3T3Y7"/>
<evidence type="ECO:0000256" key="3">
    <source>
        <dbReference type="ARBA" id="ARBA00023235"/>
    </source>
</evidence>
<keyword evidence="3" id="KW-0413">Isomerase</keyword>
<feature type="region of interest" description="Disordered" evidence="4">
    <location>
        <begin position="1"/>
        <end position="20"/>
    </location>
</feature>
<dbReference type="InterPro" id="IPR001672">
    <property type="entry name" value="G6P_Isomerase"/>
</dbReference>
<evidence type="ECO:0000313" key="6">
    <source>
        <dbReference type="Proteomes" id="UP001279734"/>
    </source>
</evidence>
<protein>
    <submittedName>
        <fullName evidence="5">Uncharacterized protein</fullName>
    </submittedName>
</protein>
<dbReference type="SUPFAM" id="SSF53697">
    <property type="entry name" value="SIS domain"/>
    <property type="match status" value="1"/>
</dbReference>
<accession>A0AAD3T3Y7</accession>
<comment type="caution">
    <text evidence="5">The sequence shown here is derived from an EMBL/GenBank/DDBJ whole genome shotgun (WGS) entry which is preliminary data.</text>
</comment>
<keyword evidence="6" id="KW-1185">Reference proteome</keyword>
<keyword evidence="1" id="KW-0312">Gluconeogenesis</keyword>
<dbReference type="EMBL" id="BSYO01000024">
    <property type="protein sequence ID" value="GMH22239.1"/>
    <property type="molecule type" value="Genomic_DNA"/>
</dbReference>
<evidence type="ECO:0000256" key="4">
    <source>
        <dbReference type="SAM" id="MobiDB-lite"/>
    </source>
</evidence>
<sequence>MASSIQILPHPTPNPPASCDRGLTIVDIDDPTRIDHQIVQLAPKLASTLVIAISKSGGTLETQNGSLEVQKAFCEASLGFSQHGVAIMQENSLLDNTIRIEGWLARFPKFDWVGSRTYEMSEVGLLPAALQGIDIKEMLVGASLMDEATRKSTLRNNPAVLLALCQYWASDGVESKNMLVLPYKDSLLLFSRYFATYLQ</sequence>